<dbReference type="VEuPathDB" id="PlasmoDB:PCOAH_00005230"/>
<feature type="compositionally biased region" description="Basic and acidic residues" evidence="1">
    <location>
        <begin position="1"/>
        <end position="25"/>
    </location>
</feature>
<gene>
    <name evidence="3" type="ORF">PCOAH_00005230</name>
</gene>
<accession>A0A1B1DU28</accession>
<feature type="transmembrane region" description="Helical" evidence="2">
    <location>
        <begin position="974"/>
        <end position="996"/>
    </location>
</feature>
<protein>
    <submittedName>
        <fullName evidence="3">Uncharacterized protein</fullName>
    </submittedName>
</protein>
<dbReference type="GeneID" id="30907246"/>
<dbReference type="OrthoDB" id="387253at2759"/>
<feature type="compositionally biased region" description="Basic and acidic residues" evidence="1">
    <location>
        <begin position="751"/>
        <end position="763"/>
    </location>
</feature>
<dbReference type="KEGG" id="pcot:PCOAH_00005230"/>
<evidence type="ECO:0000313" key="4">
    <source>
        <dbReference type="Proteomes" id="UP000092716"/>
    </source>
</evidence>
<feature type="transmembrane region" description="Helical" evidence="2">
    <location>
        <begin position="1068"/>
        <end position="1088"/>
    </location>
</feature>
<organism evidence="3 4">
    <name type="scientific">Plasmodium coatneyi</name>
    <dbReference type="NCBI Taxonomy" id="208452"/>
    <lineage>
        <taxon>Eukaryota</taxon>
        <taxon>Sar</taxon>
        <taxon>Alveolata</taxon>
        <taxon>Apicomplexa</taxon>
        <taxon>Aconoidasida</taxon>
        <taxon>Haemosporida</taxon>
        <taxon>Plasmodiidae</taxon>
        <taxon>Plasmodium</taxon>
    </lineage>
</organism>
<keyword evidence="2" id="KW-0472">Membrane</keyword>
<feature type="region of interest" description="Disordered" evidence="1">
    <location>
        <begin position="526"/>
        <end position="571"/>
    </location>
</feature>
<feature type="region of interest" description="Disordered" evidence="1">
    <location>
        <begin position="751"/>
        <end position="810"/>
    </location>
</feature>
<feature type="region of interest" description="Disordered" evidence="1">
    <location>
        <begin position="1182"/>
        <end position="1201"/>
    </location>
</feature>
<feature type="compositionally biased region" description="Polar residues" evidence="1">
    <location>
        <begin position="1186"/>
        <end position="1196"/>
    </location>
</feature>
<reference evidence="4" key="1">
    <citation type="submission" date="2016-06" db="EMBL/GenBank/DDBJ databases">
        <title>First high quality genome sequence of Plasmodium coatneyi using continuous long reads from single molecule, real-time sequencing.</title>
        <authorList>
            <person name="Chien J.-T."/>
            <person name="Pakala S.B."/>
            <person name="Geraldo J.A."/>
            <person name="Lapp S.A."/>
            <person name="Barnwell J.W."/>
            <person name="Kissinger J.C."/>
            <person name="Galinski M.R."/>
            <person name="Humphrey J.C."/>
        </authorList>
    </citation>
    <scope>NUCLEOTIDE SEQUENCE [LARGE SCALE GENOMIC DNA]</scope>
    <source>
        <strain evidence="4">Hackeri</strain>
    </source>
</reference>
<keyword evidence="2" id="KW-1133">Transmembrane helix</keyword>
<feature type="region of interest" description="Disordered" evidence="1">
    <location>
        <begin position="1123"/>
        <end position="1143"/>
    </location>
</feature>
<feature type="compositionally biased region" description="Acidic residues" evidence="1">
    <location>
        <begin position="789"/>
        <end position="802"/>
    </location>
</feature>
<proteinExistence type="predicted"/>
<feature type="region of interest" description="Disordered" evidence="1">
    <location>
        <begin position="476"/>
        <end position="500"/>
    </location>
</feature>
<evidence type="ECO:0000256" key="2">
    <source>
        <dbReference type="SAM" id="Phobius"/>
    </source>
</evidence>
<keyword evidence="2" id="KW-0812">Transmembrane</keyword>
<evidence type="ECO:0000313" key="3">
    <source>
        <dbReference type="EMBL" id="ANQ06273.1"/>
    </source>
</evidence>
<sequence length="1414" mass="161096">MTSRSKQREHGGTVRTMNHHEETSRTNRKGTGEEGVNMENIKTLYHIFSSADGNHIDGGDKKKCVKDMRDLTGGTQSTAAVVVPPRRDKKGSSKEKELLNHFNYLGHFGEYSCSHLTDAERRRNKKDDPSFQQSVEVTLDWEALQRVDDLCGDYPAEEERVGGGEFFDNSKRGMQNRVSHLKYHNGGERKDTSSSPTEGEKSEQSQRRQPYRGDAVQLRREINPRESNQTGETNKDRFVSPSNETSFYEAFKGTHFDKPFYRNSNVDKVLKPQQSNLERTEEHLGGAKMTPLNWDRKYSTLIHLPIGNPKGDLIKRNANNVEVEPAEDPFLNLIDQENSTDEVPLFEDHSYREDLTSAIFDSNAGTNDGANKMDPLGGSIQKREDLIQMDDFHTRDVSPLGSENIFGESTNWKVMNINEEAVLFSRELPIWESSPLEGEFPSSLFPMDGDHFTGGETKGGRLHIGGDGTAGGYKVDKPVQWGKPNRVDHPQMVDVRRGDNNPCVSRFKKNSSLERIKLLHDELINLSDGSSTSGKTTSTRKGTPPRGEPNVGWLSMGEEKTQSGKNPPWGEQDFFDFEQDEGVGAPQGGKADWVTDTHKRLACSEVGTAKGESHVGLLTETRHQRDGKAEVEDVLTYDEHYLTEQRMVEEAAPMDDECSSFLDIIDEIVNVSKDIIGTDQNEDGVVEVLQGSPDEGIENSHIGGHLDVPVKAVVEPGQVSTHAGVYKDPPEHNLVEDVYFHFDQLSESCRKREEGEDSIRGAVHENTNSTDVNAQQVTHPHSRNRLGEREDDTSGIQEEDPQEIPTCETTSEGVDLPTMQLLEGLYRVLMCREYLEALPVLAAHTGGKRAERNPIRGTTHCGAGNYQSGGPLCRNVSLITFHNYLRRAKKMNKRGFPEMYDYSDYVYTHIEKVLRMDIRRFFFTSNYLENINRYVIKKNRLINDLTNAQNFVNDFLQKKENVITQKRFCDDVTYPMYFLIFTDLLVTLWHTSLFHLDGANWSKMVRFLTRRLHKKTTIHVLRRSHSFLSRIYRHLTKHPLDEKEKKKIIRIVKRSKSFKTVQRNIHRINTFCFYVLIFFLPLSVPPFGKELNTRDYFMHCFLRNMNKVVLRYAKEHTTDGLGVSSGGNLHTDAPPSKNRRSENMGHVVRKVVRSSKKNICRLKMQSLAQVFRCSFEDAPWGGRPKSGSTRSHTNGLRNRHPNNLVDPLRDIHISARIEQIEKELTAYLRANAHFHDTFFNVIVPMLNDITTLLENLQAIFALYVKHKVQNSKKLFFFRNPWLCSYDVFLSFTQSGGPAPNYAEKSGMTSGLAGSLTDDSRDSLPSDFAAYIAQQDRQLAQEDLGALYDIKRVKEMLLLESRKKGTSRRNTNGDRPNHAKLNTYYSYILKLCHDERYKEINTRALKCLFCSLYFS</sequence>
<evidence type="ECO:0000256" key="1">
    <source>
        <dbReference type="SAM" id="MobiDB-lite"/>
    </source>
</evidence>
<feature type="compositionally biased region" description="Low complexity" evidence="1">
    <location>
        <begin position="529"/>
        <end position="545"/>
    </location>
</feature>
<feature type="compositionally biased region" description="Polar residues" evidence="1">
    <location>
        <begin position="765"/>
        <end position="779"/>
    </location>
</feature>
<dbReference type="Proteomes" id="UP000092716">
    <property type="component" value="Chromosome 3"/>
</dbReference>
<feature type="region of interest" description="Disordered" evidence="1">
    <location>
        <begin position="1"/>
        <end position="36"/>
    </location>
</feature>
<dbReference type="EMBL" id="CP016241">
    <property type="protein sequence ID" value="ANQ06273.1"/>
    <property type="molecule type" value="Genomic_DNA"/>
</dbReference>
<dbReference type="RefSeq" id="XP_019912968.1">
    <property type="nucleotide sequence ID" value="XM_020057338.1"/>
</dbReference>
<feature type="compositionally biased region" description="Basic and acidic residues" evidence="1">
    <location>
        <begin position="485"/>
        <end position="499"/>
    </location>
</feature>
<feature type="compositionally biased region" description="Basic and acidic residues" evidence="1">
    <location>
        <begin position="185"/>
        <end position="206"/>
    </location>
</feature>
<keyword evidence="4" id="KW-1185">Reference proteome</keyword>
<name>A0A1B1DU28_9APIC</name>
<feature type="region of interest" description="Disordered" evidence="1">
    <location>
        <begin position="179"/>
        <end position="240"/>
    </location>
</feature>